<evidence type="ECO:0000313" key="1">
    <source>
        <dbReference type="EMBL" id="EMO53656.1"/>
    </source>
</evidence>
<evidence type="ECO:0000313" key="2">
    <source>
        <dbReference type="Proteomes" id="UP000012112"/>
    </source>
</evidence>
<protein>
    <submittedName>
        <fullName evidence="1">Uncharacterized protein</fullName>
    </submittedName>
</protein>
<accession>M6VF22</accession>
<reference evidence="1 2" key="1">
    <citation type="submission" date="2013-01" db="EMBL/GenBank/DDBJ databases">
        <authorList>
            <person name="Harkins D.M."/>
            <person name="Durkin A.S."/>
            <person name="Brinkac L.M."/>
            <person name="Haft D.H."/>
            <person name="Selengut J.D."/>
            <person name="Sanka R."/>
            <person name="DePew J."/>
            <person name="Purushe J."/>
            <person name="Matthias M.A."/>
            <person name="Vinetz J.M."/>
            <person name="Sutton G.G."/>
            <person name="Nierman W.C."/>
            <person name="Fouts D.E."/>
        </authorList>
    </citation>
    <scope>NUCLEOTIDE SEQUENCE [LARGE SCALE GENOMIC DNA]</scope>
    <source>
        <strain evidence="1 2">HAI1536</strain>
    </source>
</reference>
<gene>
    <name evidence="1" type="ORF">LEP1GSC172_1885</name>
</gene>
<name>M6VF22_9LEPT</name>
<dbReference type="Proteomes" id="UP000012112">
    <property type="component" value="Unassembled WGS sequence"/>
</dbReference>
<dbReference type="AlphaFoldDB" id="M6VF22"/>
<organism evidence="1 2">
    <name type="scientific">Leptospira noguchii</name>
    <dbReference type="NCBI Taxonomy" id="28182"/>
    <lineage>
        <taxon>Bacteria</taxon>
        <taxon>Pseudomonadati</taxon>
        <taxon>Spirochaetota</taxon>
        <taxon>Spirochaetia</taxon>
        <taxon>Leptospirales</taxon>
        <taxon>Leptospiraceae</taxon>
        <taxon>Leptospira</taxon>
    </lineage>
</organism>
<dbReference type="EMBL" id="AKWD02000043">
    <property type="protein sequence ID" value="EMO53656.1"/>
    <property type="molecule type" value="Genomic_DNA"/>
</dbReference>
<comment type="caution">
    <text evidence="1">The sequence shown here is derived from an EMBL/GenBank/DDBJ whole genome shotgun (WGS) entry which is preliminary data.</text>
</comment>
<proteinExistence type="predicted"/>
<sequence length="38" mass="4540">MDSQLNFENSRNYYEIQKESLSNQIFAQNHCFTAIIEI</sequence>